<feature type="transmembrane region" description="Helical" evidence="7">
    <location>
        <begin position="708"/>
        <end position="731"/>
    </location>
</feature>
<organism evidence="10 11">
    <name type="scientific">Natronincola peptidivorans</name>
    <dbReference type="NCBI Taxonomy" id="426128"/>
    <lineage>
        <taxon>Bacteria</taxon>
        <taxon>Bacillati</taxon>
        <taxon>Bacillota</taxon>
        <taxon>Clostridia</taxon>
        <taxon>Peptostreptococcales</taxon>
        <taxon>Natronincolaceae</taxon>
        <taxon>Natronincola</taxon>
    </lineage>
</organism>
<evidence type="ECO:0000259" key="8">
    <source>
        <dbReference type="Pfam" id="PF02687"/>
    </source>
</evidence>
<dbReference type="GO" id="GO:0005886">
    <property type="term" value="C:plasma membrane"/>
    <property type="evidence" value="ECO:0007669"/>
    <property type="project" value="UniProtKB-SubCell"/>
</dbReference>
<dbReference type="AlphaFoldDB" id="A0A1I0AW89"/>
<feature type="domain" description="ABC3 transporter permease C-terminal" evidence="8">
    <location>
        <begin position="714"/>
        <end position="832"/>
    </location>
</feature>
<evidence type="ECO:0000256" key="5">
    <source>
        <dbReference type="ARBA" id="ARBA00023136"/>
    </source>
</evidence>
<dbReference type="Pfam" id="PF02687">
    <property type="entry name" value="FtsX"/>
    <property type="match status" value="2"/>
</dbReference>
<proteinExistence type="inferred from homology"/>
<feature type="transmembrane region" description="Helical" evidence="7">
    <location>
        <begin position="759"/>
        <end position="783"/>
    </location>
</feature>
<feature type="transmembrane region" description="Helical" evidence="7">
    <location>
        <begin position="483"/>
        <end position="503"/>
    </location>
</feature>
<feature type="transmembrane region" description="Helical" evidence="7">
    <location>
        <begin position="255"/>
        <end position="279"/>
    </location>
</feature>
<keyword evidence="2" id="KW-1003">Cell membrane</keyword>
<dbReference type="PANTHER" id="PTHR30572">
    <property type="entry name" value="MEMBRANE COMPONENT OF TRANSPORTER-RELATED"/>
    <property type="match status" value="1"/>
</dbReference>
<feature type="domain" description="ABC3 transporter permease C-terminal" evidence="8">
    <location>
        <begin position="265"/>
        <end position="387"/>
    </location>
</feature>
<evidence type="ECO:0000313" key="10">
    <source>
        <dbReference type="EMBL" id="SES98661.1"/>
    </source>
</evidence>
<dbReference type="OrthoDB" id="1711021at2"/>
<keyword evidence="5 7" id="KW-0472">Membrane</keyword>
<keyword evidence="4 7" id="KW-1133">Transmembrane helix</keyword>
<protein>
    <submittedName>
        <fullName evidence="10">Putative ABC transport system permease protein</fullName>
    </submittedName>
</protein>
<dbReference type="STRING" id="426128.SAMN05660297_01104"/>
<keyword evidence="11" id="KW-1185">Reference proteome</keyword>
<dbReference type="InterPro" id="IPR003838">
    <property type="entry name" value="ABC3_permease_C"/>
</dbReference>
<feature type="domain" description="MacB-like periplasmic core" evidence="9">
    <location>
        <begin position="19"/>
        <end position="235"/>
    </location>
</feature>
<comment type="similarity">
    <text evidence="6">Belongs to the ABC-4 integral membrane protein family.</text>
</comment>
<feature type="transmembrane region" description="Helical" evidence="7">
    <location>
        <begin position="20"/>
        <end position="43"/>
    </location>
</feature>
<feature type="transmembrane region" description="Helical" evidence="7">
    <location>
        <begin position="356"/>
        <end position="379"/>
    </location>
</feature>
<accession>A0A1I0AW89</accession>
<sequence>MGILIKYIIKNIFEKKFRTFIIVISVTLSAALFFASSAISGTITSMYEAQIKMQTGKADLLINPNQQSPSDFFSIQQQPIDGVAYIVGDVSVGGNYMLPKAEAQASKIQSQRLHLRGFDLEDLEVLNPINFSKYAVDREFKGNHIILSSVFAEKYAFDVGDTIDIEIRGTNRRLVVWGIARPTGLFRIHPQSDSMTAVMPKDTLASLYNVRSRVNSAYVVLEEGAEVEKVKNTLSSLYPRYTVGEPFSSEELAEYLNVIVVPFFLMTTMVLFISIFIIYSTFKVITVERLPIIGTFRSIGATKRMTDAVLIGESLTYGVLGGVLGNLLGIGILYLMTDLLASDPWSGRMDVTMEFGLGHMIAAFLLAVGVAFISSWIPIARTSKIPIKDLVLNMVEGKTRKKRWKVYAGIGFILFSIIAPRISPKFMALPASTISMLLSTMAVIMFVPYITKGFLQFLEKIYESLFGNEGILAAKNLNDNKNILNNISLLAIGISALLMINTLSHSVSIEVLQAYNDWDFDIMVSVHEGDRNTEQILRAVEGVAATYGTFETWEGVKVADVDYRIRYIQGIDTNKYRDYVAFRTEGDPDRVLQQLDEGRNIIVANMAKERLGLKVGDTITLEMKSGNRSYHVIGFHDSIMMNGSNALISERYYKMDMQQPYFDTMYVKTSKNPDDVLVDIQTKFMRRGMWGSTVADMEQRNTESNNQIFLILKAFSVLAMLIGIFGVFNNYMISFIERKRSIAILRSVGLSKKQTLKMILVESLTGGLIGGVVGIIGGTLMLSSIPYVMKAIQIPIGIHYAKSFFINAVIGGIIIAVLASVSPASKTSKLNIIEAIKYE</sequence>
<evidence type="ECO:0000256" key="3">
    <source>
        <dbReference type="ARBA" id="ARBA00022692"/>
    </source>
</evidence>
<dbReference type="Proteomes" id="UP000199568">
    <property type="component" value="Unassembled WGS sequence"/>
</dbReference>
<feature type="transmembrane region" description="Helical" evidence="7">
    <location>
        <begin position="314"/>
        <end position="336"/>
    </location>
</feature>
<name>A0A1I0AW89_9FIRM</name>
<dbReference type="GO" id="GO:0022857">
    <property type="term" value="F:transmembrane transporter activity"/>
    <property type="evidence" value="ECO:0007669"/>
    <property type="project" value="TreeGrafter"/>
</dbReference>
<feature type="domain" description="MacB-like periplasmic core" evidence="9">
    <location>
        <begin position="487"/>
        <end position="671"/>
    </location>
</feature>
<dbReference type="RefSeq" id="WP_090440499.1">
    <property type="nucleotide sequence ID" value="NZ_FOHU01000003.1"/>
</dbReference>
<evidence type="ECO:0000256" key="6">
    <source>
        <dbReference type="ARBA" id="ARBA00038076"/>
    </source>
</evidence>
<feature type="transmembrane region" description="Helical" evidence="7">
    <location>
        <begin position="803"/>
        <end position="821"/>
    </location>
</feature>
<evidence type="ECO:0000313" key="11">
    <source>
        <dbReference type="Proteomes" id="UP000199568"/>
    </source>
</evidence>
<reference evidence="10 11" key="1">
    <citation type="submission" date="2016-10" db="EMBL/GenBank/DDBJ databases">
        <authorList>
            <person name="de Groot N.N."/>
        </authorList>
    </citation>
    <scope>NUCLEOTIDE SEQUENCE [LARGE SCALE GENOMIC DNA]</scope>
    <source>
        <strain evidence="10 11">DSM 18979</strain>
    </source>
</reference>
<evidence type="ECO:0000256" key="1">
    <source>
        <dbReference type="ARBA" id="ARBA00004651"/>
    </source>
</evidence>
<dbReference type="InterPro" id="IPR025857">
    <property type="entry name" value="MacB_PCD"/>
</dbReference>
<dbReference type="Pfam" id="PF12704">
    <property type="entry name" value="MacB_PCD"/>
    <property type="match status" value="2"/>
</dbReference>
<dbReference type="PANTHER" id="PTHR30572:SF4">
    <property type="entry name" value="ABC TRANSPORTER PERMEASE YTRF"/>
    <property type="match status" value="1"/>
</dbReference>
<keyword evidence="3 7" id="KW-0812">Transmembrane</keyword>
<evidence type="ECO:0000256" key="4">
    <source>
        <dbReference type="ARBA" id="ARBA00022989"/>
    </source>
</evidence>
<evidence type="ECO:0000256" key="2">
    <source>
        <dbReference type="ARBA" id="ARBA00022475"/>
    </source>
</evidence>
<feature type="transmembrane region" description="Helical" evidence="7">
    <location>
        <begin position="404"/>
        <end position="422"/>
    </location>
</feature>
<feature type="transmembrane region" description="Helical" evidence="7">
    <location>
        <begin position="428"/>
        <end position="450"/>
    </location>
</feature>
<evidence type="ECO:0000259" key="9">
    <source>
        <dbReference type="Pfam" id="PF12704"/>
    </source>
</evidence>
<dbReference type="EMBL" id="FOHU01000003">
    <property type="protein sequence ID" value="SES98661.1"/>
    <property type="molecule type" value="Genomic_DNA"/>
</dbReference>
<dbReference type="InterPro" id="IPR050250">
    <property type="entry name" value="Macrolide_Exporter_MacB"/>
</dbReference>
<evidence type="ECO:0000256" key="7">
    <source>
        <dbReference type="SAM" id="Phobius"/>
    </source>
</evidence>
<comment type="subcellular location">
    <subcellularLocation>
        <location evidence="1">Cell membrane</location>
        <topology evidence="1">Multi-pass membrane protein</topology>
    </subcellularLocation>
</comment>
<gene>
    <name evidence="10" type="ORF">SAMN05660297_01104</name>
</gene>